<keyword evidence="1" id="KW-1133">Transmembrane helix</keyword>
<sequence length="177" mass="17943">MTRDKHGVSAVEFALVAPIFLLLLAGTVEIGGMMFTRFQLNSAISAGATYSVLNGSTLSATTASTVVTNTAAVVAGNTSSQVAVAVTINNGYTRTVSGGQAATSGSASQADQCYCPTRSGATLTWGATTTCEASCPNGSLAGKFIMITATKPYQSMFGGFSLVEDGQISVATMAQVK</sequence>
<dbReference type="EMBL" id="JAGIYY010000003">
    <property type="protein sequence ID" value="MBP0439399.1"/>
    <property type="molecule type" value="Genomic_DNA"/>
</dbReference>
<evidence type="ECO:0000256" key="1">
    <source>
        <dbReference type="SAM" id="Phobius"/>
    </source>
</evidence>
<protein>
    <submittedName>
        <fullName evidence="3">Pilus assembly protein</fullName>
    </submittedName>
</protein>
<evidence type="ECO:0000259" key="2">
    <source>
        <dbReference type="Pfam" id="PF07811"/>
    </source>
</evidence>
<dbReference type="AlphaFoldDB" id="A0A8J7UHN8"/>
<dbReference type="InterPro" id="IPR012495">
    <property type="entry name" value="TadE-like_dom"/>
</dbReference>
<keyword evidence="1" id="KW-0812">Transmembrane</keyword>
<keyword evidence="1" id="KW-0472">Membrane</keyword>
<name>A0A8J7UHN8_9HYPH</name>
<reference evidence="3" key="1">
    <citation type="submission" date="2021-03" db="EMBL/GenBank/DDBJ databases">
        <title>Genome sequencing and assembly of Tianweitania sediminis.</title>
        <authorList>
            <person name="Chhetri G."/>
        </authorList>
    </citation>
    <scope>NUCLEOTIDE SEQUENCE</scope>
    <source>
        <strain evidence="3">Z8</strain>
    </source>
</reference>
<dbReference type="RefSeq" id="WP_209335407.1">
    <property type="nucleotide sequence ID" value="NZ_JAGIYY010000003.1"/>
</dbReference>
<evidence type="ECO:0000313" key="3">
    <source>
        <dbReference type="EMBL" id="MBP0439399.1"/>
    </source>
</evidence>
<feature type="domain" description="TadE-like" evidence="2">
    <location>
        <begin position="7"/>
        <end position="48"/>
    </location>
</feature>
<keyword evidence="4" id="KW-1185">Reference proteome</keyword>
<evidence type="ECO:0000313" key="4">
    <source>
        <dbReference type="Proteomes" id="UP000666240"/>
    </source>
</evidence>
<dbReference type="Pfam" id="PF07811">
    <property type="entry name" value="TadE"/>
    <property type="match status" value="1"/>
</dbReference>
<accession>A0A8J7UHN8</accession>
<organism evidence="3 4">
    <name type="scientific">Tianweitania sediminis</name>
    <dbReference type="NCBI Taxonomy" id="1502156"/>
    <lineage>
        <taxon>Bacteria</taxon>
        <taxon>Pseudomonadati</taxon>
        <taxon>Pseudomonadota</taxon>
        <taxon>Alphaproteobacteria</taxon>
        <taxon>Hyphomicrobiales</taxon>
        <taxon>Phyllobacteriaceae</taxon>
        <taxon>Tianweitania</taxon>
    </lineage>
</organism>
<dbReference type="Proteomes" id="UP000666240">
    <property type="component" value="Unassembled WGS sequence"/>
</dbReference>
<proteinExistence type="predicted"/>
<gene>
    <name evidence="3" type="ORF">J5Y06_12125</name>
</gene>
<feature type="transmembrane region" description="Helical" evidence="1">
    <location>
        <begin position="13"/>
        <end position="35"/>
    </location>
</feature>
<comment type="caution">
    <text evidence="3">The sequence shown here is derived from an EMBL/GenBank/DDBJ whole genome shotgun (WGS) entry which is preliminary data.</text>
</comment>